<accession>A0A2Z6EY59</accession>
<dbReference type="PANTHER" id="PTHR24124:SF8">
    <property type="entry name" value="OCA DOMAIN-CONTAINING PROTEIN"/>
    <property type="match status" value="1"/>
</dbReference>
<sequence>MMGNLFRYGVDVNTRDANGNPPIHHAIANDDIDILRHLMAMGANLNALNTHTQTIFQVARNSGKTEVLNFLKQLYFSETYTPRHDVDKDLLVKEMNTNERAIALFKSVIQKDLQMIDILFSNDYDLHSKIDDDHNFPIHLIAGHEYADSVSEHKDIEMFSYFLENGSDLNATNKFGETTLQISVEMKNKGVFNLIKKHYLVVAE</sequence>
<dbReference type="InterPro" id="IPR036770">
    <property type="entry name" value="Ankyrin_rpt-contain_sf"/>
</dbReference>
<dbReference type="AlphaFoldDB" id="A0A2Z6EY59"/>
<evidence type="ECO:0000313" key="4">
    <source>
        <dbReference type="Proteomes" id="UP000282597"/>
    </source>
</evidence>
<dbReference type="EMBL" id="AP018150">
    <property type="protein sequence ID" value="BBE10404.1"/>
    <property type="molecule type" value="Genomic_DNA"/>
</dbReference>
<protein>
    <submittedName>
        <fullName evidence="3">Ankyrin repeat protein</fullName>
    </submittedName>
</protein>
<dbReference type="PROSITE" id="PS50297">
    <property type="entry name" value="ANK_REP_REGION"/>
    <property type="match status" value="1"/>
</dbReference>
<dbReference type="Gene3D" id="1.25.40.20">
    <property type="entry name" value="Ankyrin repeat-containing domain"/>
    <property type="match status" value="2"/>
</dbReference>
<organism evidence="3 4">
    <name type="scientific">Mycoavidus cysteinexigens</name>
    <dbReference type="NCBI Taxonomy" id="1553431"/>
    <lineage>
        <taxon>Bacteria</taxon>
        <taxon>Pseudomonadati</taxon>
        <taxon>Pseudomonadota</taxon>
        <taxon>Betaproteobacteria</taxon>
        <taxon>Burkholderiales</taxon>
        <taxon>Burkholderiaceae</taxon>
        <taxon>Mycoavidus</taxon>
    </lineage>
</organism>
<proteinExistence type="predicted"/>
<gene>
    <name evidence="3" type="ORF">MCB1EB_2243</name>
</gene>
<dbReference type="InterPro" id="IPR002110">
    <property type="entry name" value="Ankyrin_rpt"/>
</dbReference>
<dbReference type="KEGG" id="mcys:MCB1EB_2243"/>
<evidence type="ECO:0000256" key="1">
    <source>
        <dbReference type="ARBA" id="ARBA00022737"/>
    </source>
</evidence>
<keyword evidence="2" id="KW-0040">ANK repeat</keyword>
<reference evidence="3 4" key="1">
    <citation type="journal article" date="2018" name="Microbes Environ.">
        <title>Comparative Genomic Insights into Endofungal Lifestyles of Two Bacterial Endosymbionts, Mycoavidus cysteinexigens and Burkholderia rhizoxinica.</title>
        <authorList>
            <person name="Sharmin D."/>
            <person name="Guo Y."/>
            <person name="Nishizawa T."/>
            <person name="Ohshima S."/>
            <person name="Sato Y."/>
            <person name="Takashima Y."/>
            <person name="Narisawa K."/>
            <person name="Ohta H."/>
        </authorList>
    </citation>
    <scope>NUCLEOTIDE SEQUENCE [LARGE SCALE GENOMIC DNA]</scope>
    <source>
        <strain evidence="3 4">B1-EB</strain>
    </source>
</reference>
<dbReference type="SUPFAM" id="SSF48403">
    <property type="entry name" value="Ankyrin repeat"/>
    <property type="match status" value="1"/>
</dbReference>
<dbReference type="SMART" id="SM00248">
    <property type="entry name" value="ANK"/>
    <property type="match status" value="4"/>
</dbReference>
<dbReference type="PROSITE" id="PS50088">
    <property type="entry name" value="ANK_REPEAT"/>
    <property type="match status" value="1"/>
</dbReference>
<dbReference type="Proteomes" id="UP000282597">
    <property type="component" value="Chromosome"/>
</dbReference>
<evidence type="ECO:0000256" key="2">
    <source>
        <dbReference type="ARBA" id="ARBA00023043"/>
    </source>
</evidence>
<dbReference type="Pfam" id="PF12796">
    <property type="entry name" value="Ank_2"/>
    <property type="match status" value="1"/>
</dbReference>
<keyword evidence="1" id="KW-0677">Repeat</keyword>
<dbReference type="GO" id="GO:0010468">
    <property type="term" value="P:regulation of gene expression"/>
    <property type="evidence" value="ECO:0007669"/>
    <property type="project" value="TreeGrafter"/>
</dbReference>
<name>A0A2Z6EY59_9BURK</name>
<evidence type="ECO:0000313" key="3">
    <source>
        <dbReference type="EMBL" id="BBE10404.1"/>
    </source>
</evidence>
<dbReference type="PANTHER" id="PTHR24124">
    <property type="entry name" value="ANKYRIN REPEAT FAMILY A"/>
    <property type="match status" value="1"/>
</dbReference>
<keyword evidence="4" id="KW-1185">Reference proteome</keyword>